<dbReference type="RefSeq" id="XP_030751610.1">
    <property type="nucleotide sequence ID" value="XM_030895750.1"/>
</dbReference>
<evidence type="ECO:0000313" key="2">
    <source>
        <dbReference type="Proteomes" id="UP000504635"/>
    </source>
</evidence>
<protein>
    <submittedName>
        <fullName evidence="3">Uncharacterized protein LOC115879104</fullName>
    </submittedName>
</protein>
<evidence type="ECO:0000259" key="1">
    <source>
        <dbReference type="PROSITE" id="PS50878"/>
    </source>
</evidence>
<gene>
    <name evidence="3" type="primary">LOC115879104</name>
</gene>
<dbReference type="PANTHER" id="PTHR47027:SF20">
    <property type="entry name" value="REVERSE TRANSCRIPTASE-LIKE PROTEIN WITH RNA-DIRECTED DNA POLYMERASE DOMAIN"/>
    <property type="match status" value="1"/>
</dbReference>
<evidence type="ECO:0000313" key="3">
    <source>
        <dbReference type="RefSeq" id="XP_030751610.1"/>
    </source>
</evidence>
<proteinExistence type="predicted"/>
<name>A0A6J2XL42_SITOR</name>
<organism evidence="2 3">
    <name type="scientific">Sitophilus oryzae</name>
    <name type="common">Rice weevil</name>
    <name type="synonym">Curculio oryzae</name>
    <dbReference type="NCBI Taxonomy" id="7048"/>
    <lineage>
        <taxon>Eukaryota</taxon>
        <taxon>Metazoa</taxon>
        <taxon>Ecdysozoa</taxon>
        <taxon>Arthropoda</taxon>
        <taxon>Hexapoda</taxon>
        <taxon>Insecta</taxon>
        <taxon>Pterygota</taxon>
        <taxon>Neoptera</taxon>
        <taxon>Endopterygota</taxon>
        <taxon>Coleoptera</taxon>
        <taxon>Polyphaga</taxon>
        <taxon>Cucujiformia</taxon>
        <taxon>Curculionidae</taxon>
        <taxon>Dryophthorinae</taxon>
        <taxon>Sitophilus</taxon>
    </lineage>
</organism>
<accession>A0A6J2XL42</accession>
<reference evidence="3" key="1">
    <citation type="submission" date="2025-08" db="UniProtKB">
        <authorList>
            <consortium name="RefSeq"/>
        </authorList>
    </citation>
    <scope>IDENTIFICATION</scope>
    <source>
        <tissue evidence="3">Gonads</tissue>
    </source>
</reference>
<dbReference type="GeneID" id="115879104"/>
<dbReference type="InParanoid" id="A0A6J2XL42"/>
<keyword evidence="2" id="KW-1185">Reference proteome</keyword>
<dbReference type="KEGG" id="soy:115879104"/>
<dbReference type="InterPro" id="IPR000477">
    <property type="entry name" value="RT_dom"/>
</dbReference>
<dbReference type="Proteomes" id="UP000504635">
    <property type="component" value="Unplaced"/>
</dbReference>
<sequence>MKCRGMGIPVGKDTLYTLLFGDDQVLIAGDRDDSSYTFRKLHEEYSKWGLTINTKKTEYMVVGDDEREDLDVGIGTIKNVCTFKYLGVTFTTNGKSTQDIANKVGQGKRVIESITTYGAETWELNKLEKNKLLSLEMDFWRRSCRISRLEHISNQRLREIIGEKETILDAIDGKILSWYGHLQRMDDNRWPKRIHSWTPSERRKRGRPPRRWKQGVVDAMNSRGLQEEDWTDRNLWKLRSGRRRMS</sequence>
<feature type="domain" description="Reverse transcriptase" evidence="1">
    <location>
        <begin position="1"/>
        <end position="90"/>
    </location>
</feature>
<dbReference type="PANTHER" id="PTHR47027">
    <property type="entry name" value="REVERSE TRANSCRIPTASE DOMAIN-CONTAINING PROTEIN"/>
    <property type="match status" value="1"/>
</dbReference>
<dbReference type="AlphaFoldDB" id="A0A6J2XL42"/>
<dbReference type="OrthoDB" id="6772657at2759"/>
<dbReference type="PROSITE" id="PS50878">
    <property type="entry name" value="RT_POL"/>
    <property type="match status" value="1"/>
</dbReference>